<dbReference type="AlphaFoldDB" id="A0AA38RFC3"/>
<comment type="caution">
    <text evidence="3">The sequence shown here is derived from an EMBL/GenBank/DDBJ whole genome shotgun (WGS) entry which is preliminary data.</text>
</comment>
<feature type="domain" description="Beta-lactamase-related" evidence="2">
    <location>
        <begin position="23"/>
        <end position="407"/>
    </location>
</feature>
<dbReference type="SUPFAM" id="SSF56601">
    <property type="entry name" value="beta-lactamase/transpeptidase-like"/>
    <property type="match status" value="1"/>
</dbReference>
<evidence type="ECO:0000259" key="2">
    <source>
        <dbReference type="Pfam" id="PF00144"/>
    </source>
</evidence>
<name>A0AA38RFC3_9PEZI</name>
<dbReference type="EMBL" id="JANBVO010000085">
    <property type="protein sequence ID" value="KAJ9130557.1"/>
    <property type="molecule type" value="Genomic_DNA"/>
</dbReference>
<dbReference type="Proteomes" id="UP001174694">
    <property type="component" value="Unassembled WGS sequence"/>
</dbReference>
<dbReference type="InterPro" id="IPR050491">
    <property type="entry name" value="AmpC-like"/>
</dbReference>
<dbReference type="PANTHER" id="PTHR46825">
    <property type="entry name" value="D-ALANYL-D-ALANINE-CARBOXYPEPTIDASE/ENDOPEPTIDASE AMPH"/>
    <property type="match status" value="1"/>
</dbReference>
<evidence type="ECO:0000256" key="1">
    <source>
        <dbReference type="ARBA" id="ARBA00038215"/>
    </source>
</evidence>
<gene>
    <name evidence="3" type="ORF">NKR23_g12147</name>
</gene>
<proteinExistence type="inferred from homology"/>
<protein>
    <recommendedName>
        <fullName evidence="2">Beta-lactamase-related domain-containing protein</fullName>
    </recommendedName>
</protein>
<dbReference type="Gene3D" id="3.40.710.10">
    <property type="entry name" value="DD-peptidase/beta-lactamase superfamily"/>
    <property type="match status" value="1"/>
</dbReference>
<dbReference type="InterPro" id="IPR001466">
    <property type="entry name" value="Beta-lactam-related"/>
</dbReference>
<dbReference type="PANTHER" id="PTHR46825:SF14">
    <property type="entry name" value="BETA-LACTAMASE-RELATED DOMAIN-CONTAINING PROTEIN"/>
    <property type="match status" value="1"/>
</dbReference>
<dbReference type="InterPro" id="IPR012338">
    <property type="entry name" value="Beta-lactam/transpept-like"/>
</dbReference>
<evidence type="ECO:0000313" key="3">
    <source>
        <dbReference type="EMBL" id="KAJ9130557.1"/>
    </source>
</evidence>
<dbReference type="Pfam" id="PF00144">
    <property type="entry name" value="Beta-lactamase"/>
    <property type="match status" value="1"/>
</dbReference>
<sequence>MASDVPLAKVLDAYKPAIEYLVQRGNCGVSIGVLHDGQKQYRRAGVRDSVTGEDIDENTVVLISSLTKPFVAVILFTLQHQRKIDLYDSVQRLLNLPHPLARNGQDLRVVDLLDHRTNFYRCDRLWEGRQGKINISDCDTFLELLRHLPPNPQYADDSDFRNTRNYSNIAYAILGHIIQRVSGSHWSELAHEMFDELGMTRSTADKRARCPRDGNVASAHCAGVDRALHDLPEATTDEDVFRQFIGRSATAAERIKPSQVSDGLTAVAAAAGIYSTTADMLKFSSRYLELWNGRRDPDSDLDHGIVASQQYLRKKAEDHTYSYASGWNVVNVPWDARQRAPGADGENHGRLEAAGRLCPQSGNHLPFSAKESQEIRHLTTYHGGNMVGVTSFAELFLDSNTGVVVLCCARSFQIDAANMIGSRIAEILVDKLSYSQVEGCVETDRRLADRSAAMYAVEIYRYESMLRAEYDQVLALPSRFPGYVGKYVLAPGIYLEIVASRDGTHLEFRPQGDNPGYPLRAKRSNPRVLSAVPSMEANHREGLGGKNALNLGQYELTFSGLDHGQCGWVSWRFESGLDLKSCRYLREAGQVKR</sequence>
<accession>A0AA38RFC3</accession>
<evidence type="ECO:0000313" key="4">
    <source>
        <dbReference type="Proteomes" id="UP001174694"/>
    </source>
</evidence>
<comment type="similarity">
    <text evidence="1">Belongs to the peptidase S12 family.</text>
</comment>
<reference evidence="3" key="1">
    <citation type="submission" date="2022-07" db="EMBL/GenBank/DDBJ databases">
        <title>Fungi with potential for degradation of polypropylene.</title>
        <authorList>
            <person name="Gostincar C."/>
        </authorList>
    </citation>
    <scope>NUCLEOTIDE SEQUENCE</scope>
    <source>
        <strain evidence="3">EXF-13308</strain>
    </source>
</reference>
<keyword evidence="4" id="KW-1185">Reference proteome</keyword>
<organism evidence="3 4">
    <name type="scientific">Pleurostoma richardsiae</name>
    <dbReference type="NCBI Taxonomy" id="41990"/>
    <lineage>
        <taxon>Eukaryota</taxon>
        <taxon>Fungi</taxon>
        <taxon>Dikarya</taxon>
        <taxon>Ascomycota</taxon>
        <taxon>Pezizomycotina</taxon>
        <taxon>Sordariomycetes</taxon>
        <taxon>Sordariomycetidae</taxon>
        <taxon>Calosphaeriales</taxon>
        <taxon>Pleurostomataceae</taxon>
        <taxon>Pleurostoma</taxon>
    </lineage>
</organism>